<dbReference type="Proteomes" id="UP001500630">
    <property type="component" value="Unassembled WGS sequence"/>
</dbReference>
<organism evidence="2 3">
    <name type="scientific">Nonomuraea rosea</name>
    <dbReference type="NCBI Taxonomy" id="638574"/>
    <lineage>
        <taxon>Bacteria</taxon>
        <taxon>Bacillati</taxon>
        <taxon>Actinomycetota</taxon>
        <taxon>Actinomycetes</taxon>
        <taxon>Streptosporangiales</taxon>
        <taxon>Streptosporangiaceae</taxon>
        <taxon>Nonomuraea</taxon>
    </lineage>
</organism>
<feature type="region of interest" description="Disordered" evidence="1">
    <location>
        <begin position="83"/>
        <end position="106"/>
    </location>
</feature>
<gene>
    <name evidence="2" type="ORF">GCM10022419_010190</name>
</gene>
<proteinExistence type="predicted"/>
<feature type="compositionally biased region" description="Low complexity" evidence="1">
    <location>
        <begin position="32"/>
        <end position="55"/>
    </location>
</feature>
<feature type="compositionally biased region" description="Gly residues" evidence="1">
    <location>
        <begin position="17"/>
        <end position="31"/>
    </location>
</feature>
<dbReference type="EMBL" id="BAABDQ010000002">
    <property type="protein sequence ID" value="GAA3533011.1"/>
    <property type="molecule type" value="Genomic_DNA"/>
</dbReference>
<comment type="caution">
    <text evidence="2">The sequence shown here is derived from an EMBL/GenBank/DDBJ whole genome shotgun (WGS) entry which is preliminary data.</text>
</comment>
<evidence type="ECO:0000313" key="2">
    <source>
        <dbReference type="EMBL" id="GAA3533011.1"/>
    </source>
</evidence>
<feature type="region of interest" description="Disordered" evidence="1">
    <location>
        <begin position="1"/>
        <end position="71"/>
    </location>
</feature>
<accession>A0ABP6VFB8</accession>
<protein>
    <submittedName>
        <fullName evidence="2">Uncharacterized protein</fullName>
    </submittedName>
</protein>
<sequence>MRVHFEFDGTAVPQPGQAGGAHQGAQQGGWQEGMETLSAGAAQPGAATAPGQVPAFTGLLEPTGGPYDAGAAPADLVERLGARPGAAMTPAGDGRQTIDGGTAPRG</sequence>
<dbReference type="RefSeq" id="WP_345559140.1">
    <property type="nucleotide sequence ID" value="NZ_BAABDQ010000002.1"/>
</dbReference>
<evidence type="ECO:0000256" key="1">
    <source>
        <dbReference type="SAM" id="MobiDB-lite"/>
    </source>
</evidence>
<evidence type="ECO:0000313" key="3">
    <source>
        <dbReference type="Proteomes" id="UP001500630"/>
    </source>
</evidence>
<name>A0ABP6VFB8_9ACTN</name>
<reference evidence="3" key="1">
    <citation type="journal article" date="2019" name="Int. J. Syst. Evol. Microbiol.">
        <title>The Global Catalogue of Microorganisms (GCM) 10K type strain sequencing project: providing services to taxonomists for standard genome sequencing and annotation.</title>
        <authorList>
            <consortium name="The Broad Institute Genomics Platform"/>
            <consortium name="The Broad Institute Genome Sequencing Center for Infectious Disease"/>
            <person name="Wu L."/>
            <person name="Ma J."/>
        </authorList>
    </citation>
    <scope>NUCLEOTIDE SEQUENCE [LARGE SCALE GENOMIC DNA]</scope>
    <source>
        <strain evidence="3">JCM 17326</strain>
    </source>
</reference>
<keyword evidence="3" id="KW-1185">Reference proteome</keyword>